<feature type="domain" description="B12-binding N-terminal" evidence="28">
    <location>
        <begin position="629"/>
        <end position="722"/>
    </location>
</feature>
<feature type="binding site" evidence="22">
    <location>
        <begin position="1151"/>
        <end position="1152"/>
    </location>
    <ligand>
        <name>S-adenosyl-L-methionine</name>
        <dbReference type="ChEBI" id="CHEBI:59789"/>
    </ligand>
</feature>
<dbReference type="Gene3D" id="1.10.1240.10">
    <property type="entry name" value="Methionine synthase domain"/>
    <property type="match status" value="1"/>
</dbReference>
<dbReference type="SUPFAM" id="SSF47644">
    <property type="entry name" value="Methionine synthase domain"/>
    <property type="match status" value="1"/>
</dbReference>
<dbReference type="InterPro" id="IPR050554">
    <property type="entry name" value="Met_Synthase/Corrinoid"/>
</dbReference>
<dbReference type="GO" id="GO:0008705">
    <property type="term" value="F:methionine synthase activity"/>
    <property type="evidence" value="ECO:0007669"/>
    <property type="project" value="UniProtKB-UniRule"/>
</dbReference>
<dbReference type="GO" id="GO:0031419">
    <property type="term" value="F:cobalamin binding"/>
    <property type="evidence" value="ECO:0007669"/>
    <property type="project" value="UniProtKB-UniRule"/>
</dbReference>
<keyword evidence="8 20" id="KW-0489">Methyltransferase</keyword>
<dbReference type="CDD" id="cd02069">
    <property type="entry name" value="methionine_synthase_B12_BD"/>
    <property type="match status" value="1"/>
</dbReference>
<evidence type="ECO:0000259" key="26">
    <source>
        <dbReference type="PROSITE" id="PS50974"/>
    </source>
</evidence>
<dbReference type="InterPro" id="IPR011005">
    <property type="entry name" value="Dihydropteroate_synth-like_sf"/>
</dbReference>
<dbReference type="PROSITE" id="PS50974">
    <property type="entry name" value="ADOMET_ACTIVATION"/>
    <property type="match status" value="1"/>
</dbReference>
<sequence length="1154" mass="126423">MTSRPSFREVLAERVMVADGAMGTMLQSHDVTLDDFEGHEGCNEVLNVSRPDIVRSVHDAYFEVGVDCVETNTFGANLAALGEYGIAERIFELSEAGARLARERADHWSTPEHPRFVLGSMGPGTKLPTLGHLPFAKLRDAYQENAAGLIAGGADALIIETCQDLLQVKAAVIGARRAAAEAGRDVPVIAQVTIETNGAMLLGSEIGAALTAIEPLGVDVIGLNCATGPAEMSEHLRYLARHSRLPLSCMPNAGLPQLTADGAFYPLTPGELADAHDGFTRDYGLSLVGGCCGTTPEHLRQVVERVGGRPHTPRRPRPEAGASSLYQHVPFRQDTSYLAIGERTNANGSKAFREAMLAGDWETCVEMARGQARDGAHMLDLCVDYVGRDGVADMKELAFRFATASTLPIVLDSTEPDVIQAGLEMLGGRAVVNSVNYEDGTGPDSRFQRTMRLVREHGAAVTVMCIDEEGQARTAEKKVEVASRIIDDLVRDWGMRVEDIIVDCLTFPIATGQEETRRDGAATIEAIREIKRRYPEVQTTLGLSNISFGLNPAARIVLNSVFLNECVNAGLDSAIVHASKILPMARIPDEQRQVALDMVYDRRREGYDPLQRFMELFEGVDAAAMRAGKAAELAGLPLWERLKRRIIDGERKGLEADLDEALAQRPALEIINDVLLDGMKTVGDLFGSGQMQLPFVLQSAEVMKSAVAYLEPHMDRVEGTTKGRIVLATVKGDVHDIGKNLVDIILSNNGYEVVNLGIKQPVSAILEAAEDKEADVIGMSGLLVKSTVIMKENLEEMNARGISRRYPVLLGGAALTRAYVEQDLADLFEGEVRYARDAFEGLRLMDAFMAVKRGEKGAELPPLRERRVKTGAVLQRTPVEELPARSDVATDNPVPVAPFYGDRVVKGIPLADYAAFLDERATFMGQWGLKAARGGDGPSYEELVETEGRPRLRMWLDRLQTEGLLEAAVAYGYFPCVSDGDDLIILDESGGERTRFTFPRQRRDRHLCLSDFFRSRESGEVDVIAFQVVTMGNRISQATAELFAKDAYRDYLELHGLSVQLTEALAEYWHARVRAELGIGGDESLEDMLKVNIRGCRYSFGYPACPNLEDQVQVMELLDPSRIGVTLSEEFQLHPEQATSALVAHHPEAKYFNV</sequence>
<dbReference type="AlphaFoldDB" id="A0A840P982"/>
<evidence type="ECO:0000256" key="17">
    <source>
        <dbReference type="ARBA" id="ARBA00023285"/>
    </source>
</evidence>
<evidence type="ECO:0000256" key="14">
    <source>
        <dbReference type="ARBA" id="ARBA00022737"/>
    </source>
</evidence>
<comment type="catalytic activity">
    <reaction evidence="1 20">
        <text>(6S)-5-methyl-5,6,7,8-tetrahydrofolate + L-homocysteine = (6S)-5,6,7,8-tetrahydrofolate + L-methionine</text>
        <dbReference type="Rhea" id="RHEA:11172"/>
        <dbReference type="ChEBI" id="CHEBI:18608"/>
        <dbReference type="ChEBI" id="CHEBI:57453"/>
        <dbReference type="ChEBI" id="CHEBI:57844"/>
        <dbReference type="ChEBI" id="CHEBI:58199"/>
        <dbReference type="EC" id="2.1.1.13"/>
    </reaction>
</comment>
<dbReference type="PROSITE" id="PS50970">
    <property type="entry name" value="HCY"/>
    <property type="match status" value="1"/>
</dbReference>
<accession>A0A840P982</accession>
<evidence type="ECO:0000256" key="6">
    <source>
        <dbReference type="ARBA" id="ARBA00012032"/>
    </source>
</evidence>
<evidence type="ECO:0000256" key="9">
    <source>
        <dbReference type="ARBA" id="ARBA00022605"/>
    </source>
</evidence>
<dbReference type="Gene3D" id="3.40.50.280">
    <property type="entry name" value="Cobalamin-binding domain"/>
    <property type="match status" value="1"/>
</dbReference>
<dbReference type="Pfam" id="PF00809">
    <property type="entry name" value="Pterin_bind"/>
    <property type="match status" value="1"/>
</dbReference>
<proteinExistence type="inferred from homology"/>
<dbReference type="InterPro" id="IPR003759">
    <property type="entry name" value="Cbl-bd_cap"/>
</dbReference>
<feature type="domain" description="B12-binding" evidence="27">
    <location>
        <begin position="722"/>
        <end position="859"/>
    </location>
</feature>
<dbReference type="InterPro" id="IPR036724">
    <property type="entry name" value="Cobalamin-bd_sf"/>
</dbReference>
<feature type="binding site" evidence="22">
    <location>
        <begin position="732"/>
        <end position="736"/>
    </location>
    <ligand>
        <name>methylcob(III)alamin</name>
        <dbReference type="ChEBI" id="CHEBI:28115"/>
    </ligand>
</feature>
<dbReference type="FunFam" id="3.20.20.330:FF:000006">
    <property type="entry name" value="Methionine synthase"/>
    <property type="match status" value="1"/>
</dbReference>
<reference evidence="29 30" key="1">
    <citation type="submission" date="2020-08" db="EMBL/GenBank/DDBJ databases">
        <title>Genomic Encyclopedia of Type Strains, Phase IV (KMG-IV): sequencing the most valuable type-strain genomes for metagenomic binning, comparative biology and taxonomic classification.</title>
        <authorList>
            <person name="Goeker M."/>
        </authorList>
    </citation>
    <scope>NUCLEOTIDE SEQUENCE [LARGE SCALE GENOMIC DNA]</scope>
    <source>
        <strain evidence="29 30">DSM 45615</strain>
    </source>
</reference>
<keyword evidence="11 20" id="KW-0808">Transferase</keyword>
<evidence type="ECO:0000256" key="2">
    <source>
        <dbReference type="ARBA" id="ARBA00001947"/>
    </source>
</evidence>
<keyword evidence="16 20" id="KW-0486">Methionine biosynthesis</keyword>
<evidence type="ECO:0000256" key="7">
    <source>
        <dbReference type="ARBA" id="ARBA00013998"/>
    </source>
</evidence>
<dbReference type="Pfam" id="PF02607">
    <property type="entry name" value="B12-binding_2"/>
    <property type="match status" value="1"/>
</dbReference>
<dbReference type="PROSITE" id="PS51332">
    <property type="entry name" value="B12_BINDING"/>
    <property type="match status" value="1"/>
</dbReference>
<dbReference type="Proteomes" id="UP000578449">
    <property type="component" value="Unassembled WGS sequence"/>
</dbReference>
<feature type="binding site" description="axial binding residue" evidence="21">
    <location>
        <position position="735"/>
    </location>
    <ligand>
        <name>methylcob(III)alamin</name>
        <dbReference type="ChEBI" id="CHEBI:28115"/>
    </ligand>
    <ligandPart>
        <name>Co</name>
        <dbReference type="ChEBI" id="CHEBI:27638"/>
    </ligandPart>
</feature>
<dbReference type="RefSeq" id="WP_185052775.1">
    <property type="nucleotide sequence ID" value="NZ_BAABIX010000024.1"/>
</dbReference>
<evidence type="ECO:0000256" key="23">
    <source>
        <dbReference type="PROSITE-ProRule" id="PRU00333"/>
    </source>
</evidence>
<dbReference type="EC" id="2.1.1.13" evidence="6 19"/>
<dbReference type="SUPFAM" id="SSF51717">
    <property type="entry name" value="Dihydropteroate synthetase-like"/>
    <property type="match status" value="1"/>
</dbReference>
<comment type="pathway">
    <text evidence="4 20">Amino-acid biosynthesis; L-methionine biosynthesis via de novo pathway; L-methionine from L-homocysteine (MetH route): step 1/1.</text>
</comment>
<dbReference type="GO" id="GO:0032259">
    <property type="term" value="P:methylation"/>
    <property type="evidence" value="ECO:0007669"/>
    <property type="project" value="UniProtKB-KW"/>
</dbReference>
<feature type="binding site" evidence="22">
    <location>
        <position position="838"/>
    </location>
    <ligand>
        <name>methylcob(III)alamin</name>
        <dbReference type="ChEBI" id="CHEBI:28115"/>
    </ligand>
</feature>
<dbReference type="InterPro" id="IPR036594">
    <property type="entry name" value="Meth_synthase_dom"/>
</dbReference>
<dbReference type="PIRSF" id="PIRSF000381">
    <property type="entry name" value="MetH"/>
    <property type="match status" value="1"/>
</dbReference>
<evidence type="ECO:0000256" key="22">
    <source>
        <dbReference type="PIRSR" id="PIRSR000381-2"/>
    </source>
</evidence>
<keyword evidence="14" id="KW-0677">Repeat</keyword>
<dbReference type="SUPFAM" id="SSF56507">
    <property type="entry name" value="Methionine synthase activation domain-like"/>
    <property type="match status" value="1"/>
</dbReference>
<feature type="domain" description="AdoMet activation" evidence="26">
    <location>
        <begin position="871"/>
        <end position="1154"/>
    </location>
</feature>
<keyword evidence="9 20" id="KW-0028">Amino-acid biosynthesis</keyword>
<evidence type="ECO:0000259" key="25">
    <source>
        <dbReference type="PROSITE" id="PS50972"/>
    </source>
</evidence>
<evidence type="ECO:0000313" key="29">
    <source>
        <dbReference type="EMBL" id="MBB5135852.1"/>
    </source>
</evidence>
<feature type="binding site" evidence="22">
    <location>
        <position position="1097"/>
    </location>
    <ligand>
        <name>S-adenosyl-L-methionine</name>
        <dbReference type="ChEBI" id="CHEBI:59789"/>
    </ligand>
</feature>
<dbReference type="GO" id="GO:0050667">
    <property type="term" value="P:homocysteine metabolic process"/>
    <property type="evidence" value="ECO:0007669"/>
    <property type="project" value="TreeGrafter"/>
</dbReference>
<evidence type="ECO:0000256" key="16">
    <source>
        <dbReference type="ARBA" id="ARBA00023167"/>
    </source>
</evidence>
<evidence type="ECO:0000256" key="12">
    <source>
        <dbReference type="ARBA" id="ARBA00022691"/>
    </source>
</evidence>
<comment type="domain">
    <text evidence="20">Modular enzyme with four functionally distinct domains. The isolated Hcy-binding domain catalyzes methyl transfer from free methylcobalamin to homocysteine. The Hcy-binding domain in association with the pterin-binding domain catalyzes the methylation of cob(I)alamin by methyltetrahydrofolate and the methylation of homocysteine. The B12-binding domain binds the cofactor. The AdoMet activation domain binds S-adenosyl-L-methionine. Under aerobic conditions cob(I)alamin can be converted to inactive cob(II)alamin. Reductive methylation by S-adenosyl-L-methionine and flavodoxin regenerates methylcobalamin.</text>
</comment>
<dbReference type="GO" id="GO:0005829">
    <property type="term" value="C:cytosol"/>
    <property type="evidence" value="ECO:0007669"/>
    <property type="project" value="TreeGrafter"/>
</dbReference>
<dbReference type="InterPro" id="IPR033706">
    <property type="entry name" value="Met_synthase_B12-bd"/>
</dbReference>
<keyword evidence="30" id="KW-1185">Reference proteome</keyword>
<comment type="cofactor">
    <cofactor evidence="3 20 21">
        <name>methylcob(III)alamin</name>
        <dbReference type="ChEBI" id="CHEBI:28115"/>
    </cofactor>
</comment>
<dbReference type="UniPathway" id="UPA00051">
    <property type="reaction ID" value="UER00081"/>
</dbReference>
<evidence type="ECO:0000256" key="3">
    <source>
        <dbReference type="ARBA" id="ARBA00001956"/>
    </source>
</evidence>
<feature type="binding site" evidence="22">
    <location>
        <position position="780"/>
    </location>
    <ligand>
        <name>methylcob(III)alamin</name>
        <dbReference type="ChEBI" id="CHEBI:28115"/>
    </ligand>
</feature>
<dbReference type="InterPro" id="IPR006158">
    <property type="entry name" value="Cobalamin-bd"/>
</dbReference>
<evidence type="ECO:0000259" key="24">
    <source>
        <dbReference type="PROSITE" id="PS50970"/>
    </source>
</evidence>
<keyword evidence="13 20" id="KW-0479">Metal-binding</keyword>
<evidence type="ECO:0000256" key="8">
    <source>
        <dbReference type="ARBA" id="ARBA00022603"/>
    </source>
</evidence>
<dbReference type="SMART" id="SM01018">
    <property type="entry name" value="B12-binding_2"/>
    <property type="match status" value="1"/>
</dbReference>
<comment type="caution">
    <text evidence="29">The sequence shown here is derived from an EMBL/GenBank/DDBJ whole genome shotgun (WGS) entry which is preliminary data.</text>
</comment>
<evidence type="ECO:0000256" key="19">
    <source>
        <dbReference type="NCBIfam" id="TIGR02082"/>
    </source>
</evidence>
<evidence type="ECO:0000256" key="10">
    <source>
        <dbReference type="ARBA" id="ARBA00022628"/>
    </source>
</evidence>
<dbReference type="InterPro" id="IPR037010">
    <property type="entry name" value="VitB12-dep_Met_synth_activ_sf"/>
</dbReference>
<dbReference type="Pfam" id="PF02574">
    <property type="entry name" value="S-methyl_trans"/>
    <property type="match status" value="1"/>
</dbReference>
<dbReference type="FunFam" id="3.20.20.20:FF:000007">
    <property type="entry name" value="Methionine synthase"/>
    <property type="match status" value="1"/>
</dbReference>
<dbReference type="EMBL" id="JACHGN010000012">
    <property type="protein sequence ID" value="MBB5135852.1"/>
    <property type="molecule type" value="Genomic_DNA"/>
</dbReference>
<dbReference type="Gene3D" id="3.10.196.10">
    <property type="entry name" value="Vitamin B12-dependent methionine synthase, activation domain"/>
    <property type="match status" value="1"/>
</dbReference>
<dbReference type="GO" id="GO:0046653">
    <property type="term" value="P:tetrahydrofolate metabolic process"/>
    <property type="evidence" value="ECO:0007669"/>
    <property type="project" value="TreeGrafter"/>
</dbReference>
<organism evidence="29 30">
    <name type="scientific">Thermocatellispora tengchongensis</name>
    <dbReference type="NCBI Taxonomy" id="1073253"/>
    <lineage>
        <taxon>Bacteria</taxon>
        <taxon>Bacillati</taxon>
        <taxon>Actinomycetota</taxon>
        <taxon>Actinomycetes</taxon>
        <taxon>Streptosporangiales</taxon>
        <taxon>Streptosporangiaceae</taxon>
        <taxon>Thermocatellispora</taxon>
    </lineage>
</organism>
<dbReference type="Gene3D" id="3.20.20.330">
    <property type="entry name" value="Homocysteine-binding-like domain"/>
    <property type="match status" value="1"/>
</dbReference>
<keyword evidence="10 20" id="KW-0846">Cobalamin</keyword>
<feature type="binding site" evidence="21 23">
    <location>
        <position position="292"/>
    </location>
    <ligand>
        <name>Zn(2+)</name>
        <dbReference type="ChEBI" id="CHEBI:29105"/>
    </ligand>
</feature>
<dbReference type="SUPFAM" id="SSF82282">
    <property type="entry name" value="Homocysteine S-methyltransferase"/>
    <property type="match status" value="1"/>
</dbReference>
<evidence type="ECO:0000313" key="30">
    <source>
        <dbReference type="Proteomes" id="UP000578449"/>
    </source>
</evidence>
<dbReference type="FunFam" id="3.40.50.280:FF:000004">
    <property type="entry name" value="Methionine synthase"/>
    <property type="match status" value="1"/>
</dbReference>
<dbReference type="PROSITE" id="PS51337">
    <property type="entry name" value="B12_BINDING_NTER"/>
    <property type="match status" value="1"/>
</dbReference>
<name>A0A840P982_9ACTN</name>
<protein>
    <recommendedName>
        <fullName evidence="7 19">Methionine synthase</fullName>
        <ecNumber evidence="6 19">2.1.1.13</ecNumber>
    </recommendedName>
    <alternativeName>
        <fullName evidence="20">5-methyltetrahydrofolate--homocysteine methyltransferase</fullName>
    </alternativeName>
</protein>
<dbReference type="FunFam" id="1.10.1240.10:FF:000002">
    <property type="entry name" value="Methionine synthase"/>
    <property type="match status" value="1"/>
</dbReference>
<evidence type="ECO:0000256" key="20">
    <source>
        <dbReference type="PIRNR" id="PIRNR000381"/>
    </source>
</evidence>
<keyword evidence="12 20" id="KW-0949">S-adenosyl-L-methionine</keyword>
<feature type="binding site" evidence="22">
    <location>
        <position position="918"/>
    </location>
    <ligand>
        <name>S-adenosyl-L-methionine</name>
        <dbReference type="ChEBI" id="CHEBI:59789"/>
    </ligand>
</feature>
<keyword evidence="15 20" id="KW-0862">Zinc</keyword>
<dbReference type="NCBIfam" id="TIGR02082">
    <property type="entry name" value="metH"/>
    <property type="match status" value="1"/>
</dbReference>
<comment type="similarity">
    <text evidence="5">Belongs to the vitamin-B12 dependent methionine synthase family.</text>
</comment>
<dbReference type="InterPro" id="IPR004223">
    <property type="entry name" value="VitB12-dep_Met_synth_activ_dom"/>
</dbReference>
<dbReference type="Pfam" id="PF02965">
    <property type="entry name" value="Met_synt_B12"/>
    <property type="match status" value="1"/>
</dbReference>
<evidence type="ECO:0000256" key="15">
    <source>
        <dbReference type="ARBA" id="ARBA00022833"/>
    </source>
</evidence>
<dbReference type="PANTHER" id="PTHR45833:SF1">
    <property type="entry name" value="METHIONINE SYNTHASE"/>
    <property type="match status" value="1"/>
</dbReference>
<evidence type="ECO:0000256" key="5">
    <source>
        <dbReference type="ARBA" id="ARBA00010398"/>
    </source>
</evidence>
<dbReference type="InterPro" id="IPR003726">
    <property type="entry name" value="HCY_dom"/>
</dbReference>
<dbReference type="SUPFAM" id="SSF52242">
    <property type="entry name" value="Cobalamin (vitamin B12)-binding domain"/>
    <property type="match status" value="1"/>
</dbReference>
<dbReference type="CDD" id="cd00740">
    <property type="entry name" value="MeTr"/>
    <property type="match status" value="1"/>
</dbReference>
<gene>
    <name evidence="29" type="ORF">HNP84_005596</name>
</gene>
<dbReference type="GO" id="GO:0008270">
    <property type="term" value="F:zinc ion binding"/>
    <property type="evidence" value="ECO:0007669"/>
    <property type="project" value="UniProtKB-UniRule"/>
</dbReference>
<feature type="binding site" evidence="21 23">
    <location>
        <position position="291"/>
    </location>
    <ligand>
        <name>Zn(2+)</name>
        <dbReference type="ChEBI" id="CHEBI:29105"/>
    </ligand>
</feature>
<evidence type="ECO:0000256" key="1">
    <source>
        <dbReference type="ARBA" id="ARBA00001700"/>
    </source>
</evidence>
<keyword evidence="17 20" id="KW-0170">Cobalt</keyword>
<dbReference type="Pfam" id="PF02310">
    <property type="entry name" value="B12-binding"/>
    <property type="match status" value="1"/>
</dbReference>
<comment type="cofactor">
    <cofactor evidence="2 20 23">
        <name>Zn(2+)</name>
        <dbReference type="ChEBI" id="CHEBI:29105"/>
    </cofactor>
</comment>
<dbReference type="Gene3D" id="3.20.20.20">
    <property type="entry name" value="Dihydropteroate synthase-like"/>
    <property type="match status" value="1"/>
</dbReference>
<evidence type="ECO:0000256" key="11">
    <source>
        <dbReference type="ARBA" id="ARBA00022679"/>
    </source>
</evidence>
<dbReference type="InterPro" id="IPR011822">
    <property type="entry name" value="MetH"/>
</dbReference>
<dbReference type="InterPro" id="IPR000489">
    <property type="entry name" value="Pterin-binding_dom"/>
</dbReference>
<comment type="function">
    <text evidence="18 20">Catalyzes the transfer of a methyl group from methyl-cobalamin to homocysteine, yielding enzyme-bound cob(I)alamin and methionine. Subsequently, remethylates the cofactor using methyltetrahydrofolate.</text>
</comment>
<dbReference type="PANTHER" id="PTHR45833">
    <property type="entry name" value="METHIONINE SYNTHASE"/>
    <property type="match status" value="1"/>
</dbReference>
<evidence type="ECO:0000259" key="27">
    <source>
        <dbReference type="PROSITE" id="PS51332"/>
    </source>
</evidence>
<dbReference type="InterPro" id="IPR036589">
    <property type="entry name" value="HCY_dom_sf"/>
</dbReference>
<evidence type="ECO:0000256" key="18">
    <source>
        <dbReference type="ARBA" id="ARBA00025552"/>
    </source>
</evidence>
<evidence type="ECO:0000256" key="21">
    <source>
        <dbReference type="PIRSR" id="PIRSR000381-1"/>
    </source>
</evidence>
<feature type="domain" description="Pterin-binding" evidence="25">
    <location>
        <begin position="337"/>
        <end position="600"/>
    </location>
</feature>
<evidence type="ECO:0000256" key="13">
    <source>
        <dbReference type="ARBA" id="ARBA00022723"/>
    </source>
</evidence>
<dbReference type="PROSITE" id="PS50972">
    <property type="entry name" value="PTERIN_BINDING"/>
    <property type="match status" value="1"/>
</dbReference>
<feature type="domain" description="Hcy-binding" evidence="24">
    <location>
        <begin position="4"/>
        <end position="306"/>
    </location>
</feature>
<feature type="binding site" evidence="21 23">
    <location>
        <position position="225"/>
    </location>
    <ligand>
        <name>Zn(2+)</name>
        <dbReference type="ChEBI" id="CHEBI:29105"/>
    </ligand>
</feature>
<evidence type="ECO:0000256" key="4">
    <source>
        <dbReference type="ARBA" id="ARBA00005178"/>
    </source>
</evidence>
<evidence type="ECO:0000259" key="28">
    <source>
        <dbReference type="PROSITE" id="PS51337"/>
    </source>
</evidence>